<proteinExistence type="predicted"/>
<evidence type="ECO:0000313" key="1">
    <source>
        <dbReference type="EMBL" id="DAE01110.1"/>
    </source>
</evidence>
<name>A0A8S5P1Y2_9CAUD</name>
<accession>A0A8S5P1Y2</accession>
<organism evidence="1">
    <name type="scientific">Myoviridae sp. ctegP15</name>
    <dbReference type="NCBI Taxonomy" id="2825146"/>
    <lineage>
        <taxon>Viruses</taxon>
        <taxon>Duplodnaviria</taxon>
        <taxon>Heunggongvirae</taxon>
        <taxon>Uroviricota</taxon>
        <taxon>Caudoviricetes</taxon>
    </lineage>
</organism>
<dbReference type="EMBL" id="BK015319">
    <property type="protein sequence ID" value="DAE01110.1"/>
    <property type="molecule type" value="Genomic_DNA"/>
</dbReference>
<sequence>MAKFIETELGAYLNAKAISVIEPNVNYWSFEDVCVCVATISVKIIGEGLHVIGSWEAEKKGKTPDSWAPKQSNVADVERRLDNAIRNYIDDMSGIDEIHAGFRSEDIIRIERALQECVYSEK</sequence>
<protein>
    <submittedName>
        <fullName evidence="1">Uncharacterized protein</fullName>
    </submittedName>
</protein>
<reference evidence="1" key="1">
    <citation type="journal article" date="2021" name="Proc. Natl. Acad. Sci. U.S.A.">
        <title>A Catalog of Tens of Thousands of Viruses from Human Metagenomes Reveals Hidden Associations with Chronic Diseases.</title>
        <authorList>
            <person name="Tisza M.J."/>
            <person name="Buck C.B."/>
        </authorList>
    </citation>
    <scope>NUCLEOTIDE SEQUENCE</scope>
    <source>
        <strain evidence="1">CtegP15</strain>
    </source>
</reference>